<dbReference type="Pfam" id="PF00543">
    <property type="entry name" value="P-II"/>
    <property type="match status" value="1"/>
</dbReference>
<dbReference type="GO" id="GO:0006808">
    <property type="term" value="P:regulation of nitrogen utilization"/>
    <property type="evidence" value="ECO:0007669"/>
    <property type="project" value="InterPro"/>
</dbReference>
<dbReference type="InterPro" id="IPR011322">
    <property type="entry name" value="N-reg_PII-like_a/b"/>
</dbReference>
<gene>
    <name evidence="1" type="primary">glnB_2</name>
    <name evidence="1" type="ORF">CTTA_2978</name>
</gene>
<sequence length="111" mass="12202">MTMKEIRAIVRPSRLERLRTELRAIPNFPGVTIFKAEGFTAPAAVDKRTVKDELTDFSDKLMVCVIVEESMVGAIREAIVAACRTGQIGDGLVWTVDIGEMHRIRDGGAVS</sequence>
<dbReference type="SMART" id="SM00938">
    <property type="entry name" value="P-II"/>
    <property type="match status" value="1"/>
</dbReference>
<dbReference type="GO" id="GO:0005829">
    <property type="term" value="C:cytosol"/>
    <property type="evidence" value="ECO:0007669"/>
    <property type="project" value="TreeGrafter"/>
</dbReference>
<dbReference type="InterPro" id="IPR002187">
    <property type="entry name" value="N-reg_PII"/>
</dbReference>
<evidence type="ECO:0000313" key="2">
    <source>
        <dbReference type="Proteomes" id="UP000323105"/>
    </source>
</evidence>
<accession>A0A1Y1J8P5</accession>
<protein>
    <submittedName>
        <fullName evidence="1">Nitrogen regulatory protein P-II</fullName>
    </submittedName>
</protein>
<dbReference type="GO" id="GO:0005524">
    <property type="term" value="F:ATP binding"/>
    <property type="evidence" value="ECO:0007669"/>
    <property type="project" value="TreeGrafter"/>
</dbReference>
<dbReference type="PROSITE" id="PS51343">
    <property type="entry name" value="PII_GLNB_DOM"/>
    <property type="match status" value="1"/>
</dbReference>
<dbReference type="AlphaFoldDB" id="A0A1Y1J8P5"/>
<dbReference type="SUPFAM" id="SSF54913">
    <property type="entry name" value="GlnB-like"/>
    <property type="match status" value="1"/>
</dbReference>
<dbReference type="GeneID" id="69559150"/>
<dbReference type="EMBL" id="BKBW01000005">
    <property type="protein sequence ID" value="GEQ75973.1"/>
    <property type="molecule type" value="Genomic_DNA"/>
</dbReference>
<dbReference type="PRINTS" id="PR00340">
    <property type="entry name" value="PIIGLNB"/>
</dbReference>
<dbReference type="PANTHER" id="PTHR30115">
    <property type="entry name" value="NITROGEN REGULATORY PROTEIN P-II"/>
    <property type="match status" value="1"/>
</dbReference>
<dbReference type="InterPro" id="IPR015867">
    <property type="entry name" value="N-reg_PII/ATP_PRibTrfase_C"/>
</dbReference>
<evidence type="ECO:0000313" key="1">
    <source>
        <dbReference type="EMBL" id="GEQ75973.1"/>
    </source>
</evidence>
<dbReference type="PANTHER" id="PTHR30115:SF11">
    <property type="entry name" value="NITROGEN REGULATORY PROTEIN P-II HOMOLOG"/>
    <property type="match status" value="1"/>
</dbReference>
<dbReference type="Proteomes" id="UP000323105">
    <property type="component" value="Unassembled WGS sequence"/>
</dbReference>
<dbReference type="RefSeq" id="WP_039050540.1">
    <property type="nucleotide sequence ID" value="NZ_BKBW01000005.1"/>
</dbReference>
<dbReference type="GO" id="GO:0030234">
    <property type="term" value="F:enzyme regulator activity"/>
    <property type="evidence" value="ECO:0007669"/>
    <property type="project" value="InterPro"/>
</dbReference>
<reference evidence="1 2" key="1">
    <citation type="journal article" date="2019" name="Microbiol. Resour. Announc.">
        <title>Draft Genome Sequence of Comamonas testosteroni TA441, a Bacterium That Has a Cryptic Phenol Degradation Gene Cluster.</title>
        <authorList>
            <person name="Arai H."/>
            <person name="Ishii M."/>
        </authorList>
    </citation>
    <scope>NUCLEOTIDE SEQUENCE [LARGE SCALE GENOMIC DNA]</scope>
    <source>
        <strain evidence="1 2">TA441</strain>
    </source>
</reference>
<organism evidence="1 2">
    <name type="scientific">Comamonas testosteroni</name>
    <name type="common">Pseudomonas testosteroni</name>
    <dbReference type="NCBI Taxonomy" id="285"/>
    <lineage>
        <taxon>Bacteria</taxon>
        <taxon>Pseudomonadati</taxon>
        <taxon>Pseudomonadota</taxon>
        <taxon>Betaproteobacteria</taxon>
        <taxon>Burkholderiales</taxon>
        <taxon>Comamonadaceae</taxon>
        <taxon>Comamonas</taxon>
    </lineage>
</organism>
<dbReference type="Gene3D" id="3.30.70.120">
    <property type="match status" value="1"/>
</dbReference>
<comment type="caution">
    <text evidence="1">The sequence shown here is derived from an EMBL/GenBank/DDBJ whole genome shotgun (WGS) entry which is preliminary data.</text>
</comment>
<name>A0A1Y1J8P5_COMTE</name>
<proteinExistence type="predicted"/>